<name>A0A3P1VUD4_FUSNU</name>
<proteinExistence type="predicted"/>
<dbReference type="NCBIfam" id="TIGR03570">
    <property type="entry name" value="NeuD_NnaD"/>
    <property type="match status" value="1"/>
</dbReference>
<evidence type="ECO:0000256" key="3">
    <source>
        <dbReference type="PIRSR" id="PIRSR620019-2"/>
    </source>
</evidence>
<keyword evidence="2" id="KW-0677">Repeat</keyword>
<dbReference type="PROSITE" id="PS00101">
    <property type="entry name" value="HEXAPEP_TRANSFERASES"/>
    <property type="match status" value="1"/>
</dbReference>
<organism evidence="5">
    <name type="scientific">Fusobacterium nucleatum</name>
    <dbReference type="NCBI Taxonomy" id="851"/>
    <lineage>
        <taxon>Bacteria</taxon>
        <taxon>Fusobacteriati</taxon>
        <taxon>Fusobacteriota</taxon>
        <taxon>Fusobacteriia</taxon>
        <taxon>Fusobacteriales</taxon>
        <taxon>Fusobacteriaceae</taxon>
        <taxon>Fusobacterium</taxon>
    </lineage>
</organism>
<reference evidence="5" key="1">
    <citation type="submission" date="2018-11" db="EMBL/GenBank/DDBJ databases">
        <title>Genomes From Bacteria Associated with the Canine Oral Cavity: a Test Case for Automated Genome-Based Taxonomic Assignment.</title>
        <authorList>
            <person name="Coil D.A."/>
            <person name="Jospin G."/>
            <person name="Darling A.E."/>
            <person name="Wallis C."/>
            <person name="Davis I.J."/>
            <person name="Harris S."/>
            <person name="Eisen J.A."/>
            <person name="Holcombe L.J."/>
            <person name="O'Flynn C."/>
        </authorList>
    </citation>
    <scope>NUCLEOTIDE SEQUENCE [LARGE SCALE GENOMIC DNA]</scope>
    <source>
        <strain evidence="5">OH5060</strain>
    </source>
</reference>
<evidence type="ECO:0000259" key="4">
    <source>
        <dbReference type="Pfam" id="PF17836"/>
    </source>
</evidence>
<gene>
    <name evidence="5" type="ORF">EII28_06410</name>
</gene>
<dbReference type="EMBL" id="RQZD01000012">
    <property type="protein sequence ID" value="RRD37168.1"/>
    <property type="molecule type" value="Genomic_DNA"/>
</dbReference>
<evidence type="ECO:0000313" key="5">
    <source>
        <dbReference type="EMBL" id="RRD37168.1"/>
    </source>
</evidence>
<dbReference type="InterPro" id="IPR020019">
    <property type="entry name" value="AcTrfase_PglD-like"/>
</dbReference>
<keyword evidence="1 5" id="KW-0808">Transferase</keyword>
<dbReference type="InterPro" id="IPR041561">
    <property type="entry name" value="PglD_N"/>
</dbReference>
<dbReference type="InterPro" id="IPR011004">
    <property type="entry name" value="Trimer_LpxA-like_sf"/>
</dbReference>
<dbReference type="PANTHER" id="PTHR43300">
    <property type="entry name" value="ACETYLTRANSFERASE"/>
    <property type="match status" value="1"/>
</dbReference>
<evidence type="ECO:0000256" key="1">
    <source>
        <dbReference type="ARBA" id="ARBA00022679"/>
    </source>
</evidence>
<dbReference type="Pfam" id="PF17836">
    <property type="entry name" value="PglD_N"/>
    <property type="match status" value="1"/>
</dbReference>
<sequence length="215" mass="23495">MKKIVIIGASGFATEVAWLIEEINNYKKEWEILGFIDDNFKNLPKCINGYKVLGDISYINELSDDIFLIIGIGNGKIRENIVKKIQNRKFATLIHPDIKISLTNKIEEGTIICSGSILTVNINIKKHCIINLDCTIGHSATLEEYVTVLPSTNISGNVNIKRCTTLGTGVKIIQGITIGENVMLGAGAIIIKDVENNCTVVGNPGKVIKKGDKNV</sequence>
<dbReference type="AlphaFoldDB" id="A0A3P1VUD4"/>
<dbReference type="PANTHER" id="PTHR43300:SF7">
    <property type="entry name" value="UDP-N-ACETYLBACILLOSAMINE N-ACETYLTRANSFERASE"/>
    <property type="match status" value="1"/>
</dbReference>
<feature type="binding site" evidence="3">
    <location>
        <position position="73"/>
    </location>
    <ligand>
        <name>substrate</name>
    </ligand>
</feature>
<dbReference type="SUPFAM" id="SSF51161">
    <property type="entry name" value="Trimeric LpxA-like enzymes"/>
    <property type="match status" value="1"/>
</dbReference>
<dbReference type="InterPro" id="IPR018357">
    <property type="entry name" value="Hexapep_transf_CS"/>
</dbReference>
<protein>
    <submittedName>
        <fullName evidence="5">Acetyltransferase</fullName>
    </submittedName>
</protein>
<dbReference type="Gene3D" id="3.40.50.20">
    <property type="match status" value="1"/>
</dbReference>
<dbReference type="Gene3D" id="2.160.10.10">
    <property type="entry name" value="Hexapeptide repeat proteins"/>
    <property type="match status" value="1"/>
</dbReference>
<feature type="domain" description="PglD N-terminal" evidence="4">
    <location>
        <begin position="3"/>
        <end position="85"/>
    </location>
</feature>
<dbReference type="CDD" id="cd03360">
    <property type="entry name" value="LbH_AT_putative"/>
    <property type="match status" value="1"/>
</dbReference>
<dbReference type="GO" id="GO:0016740">
    <property type="term" value="F:transferase activity"/>
    <property type="evidence" value="ECO:0007669"/>
    <property type="project" value="UniProtKB-KW"/>
</dbReference>
<accession>A0A3P1VUD4</accession>
<evidence type="ECO:0000256" key="2">
    <source>
        <dbReference type="ARBA" id="ARBA00022737"/>
    </source>
</evidence>
<dbReference type="InterPro" id="IPR050179">
    <property type="entry name" value="Trans_hexapeptide_repeat"/>
</dbReference>
<comment type="caution">
    <text evidence="5">The sequence shown here is derived from an EMBL/GenBank/DDBJ whole genome shotgun (WGS) entry which is preliminary data.</text>
</comment>